<proteinExistence type="predicted"/>
<accession>A0A9W8H361</accession>
<evidence type="ECO:0000313" key="2">
    <source>
        <dbReference type="Proteomes" id="UP001140172"/>
    </source>
</evidence>
<dbReference type="OrthoDB" id="10276481at2759"/>
<dbReference type="AlphaFoldDB" id="A0A9W8H361"/>
<sequence>MVQIVSSKADNIDNVNNFAQAYYSVQEKRSGRYKEKWVAQQARTIKKKVHEDIPAEQSINWLMDEIMSQPVTQPNTAIP</sequence>
<keyword evidence="2" id="KW-1185">Reference proteome</keyword>
<gene>
    <name evidence="1" type="ORF">GGI15_004694</name>
</gene>
<reference evidence="1" key="1">
    <citation type="submission" date="2022-07" db="EMBL/GenBank/DDBJ databases">
        <title>Phylogenomic reconstructions and comparative analyses of Kickxellomycotina fungi.</title>
        <authorList>
            <person name="Reynolds N.K."/>
            <person name="Stajich J.E."/>
            <person name="Barry K."/>
            <person name="Grigoriev I.V."/>
            <person name="Crous P."/>
            <person name="Smith M.E."/>
        </authorList>
    </citation>
    <scope>NUCLEOTIDE SEQUENCE</scope>
    <source>
        <strain evidence="1">BCRC 34489</strain>
    </source>
</reference>
<dbReference type="EMBL" id="JANBUM010000457">
    <property type="protein sequence ID" value="KAJ2776882.1"/>
    <property type="molecule type" value="Genomic_DNA"/>
</dbReference>
<evidence type="ECO:0000313" key="1">
    <source>
        <dbReference type="EMBL" id="KAJ2776882.1"/>
    </source>
</evidence>
<name>A0A9W8H361_9FUNG</name>
<feature type="non-terminal residue" evidence="1">
    <location>
        <position position="79"/>
    </location>
</feature>
<protein>
    <submittedName>
        <fullName evidence="1">Uncharacterized protein</fullName>
    </submittedName>
</protein>
<comment type="caution">
    <text evidence="1">The sequence shown here is derived from an EMBL/GenBank/DDBJ whole genome shotgun (WGS) entry which is preliminary data.</text>
</comment>
<organism evidence="1 2">
    <name type="scientific">Coemansia interrupta</name>
    <dbReference type="NCBI Taxonomy" id="1126814"/>
    <lineage>
        <taxon>Eukaryota</taxon>
        <taxon>Fungi</taxon>
        <taxon>Fungi incertae sedis</taxon>
        <taxon>Zoopagomycota</taxon>
        <taxon>Kickxellomycotina</taxon>
        <taxon>Kickxellomycetes</taxon>
        <taxon>Kickxellales</taxon>
        <taxon>Kickxellaceae</taxon>
        <taxon>Coemansia</taxon>
    </lineage>
</organism>
<dbReference type="Proteomes" id="UP001140172">
    <property type="component" value="Unassembled WGS sequence"/>
</dbReference>